<evidence type="ECO:0000256" key="2">
    <source>
        <dbReference type="ARBA" id="ARBA00022475"/>
    </source>
</evidence>
<dbReference type="RefSeq" id="WP_109263151.1">
    <property type="nucleotide sequence ID" value="NZ_QEWP01000002.1"/>
</dbReference>
<dbReference type="InterPro" id="IPR023171">
    <property type="entry name" value="Na/H_antiporter_dom_sf"/>
</dbReference>
<comment type="caution">
    <text evidence="7">The sequence shown here is derived from an EMBL/GenBank/DDBJ whole genome shotgun (WGS) entry which is preliminary data.</text>
</comment>
<feature type="transmembrane region" description="Helical" evidence="6">
    <location>
        <begin position="164"/>
        <end position="185"/>
    </location>
</feature>
<dbReference type="EMBL" id="QEWP01000002">
    <property type="protein sequence ID" value="PWE00780.1"/>
    <property type="molecule type" value="Genomic_DNA"/>
</dbReference>
<keyword evidence="8" id="KW-1185">Reference proteome</keyword>
<dbReference type="GO" id="GO:0006885">
    <property type="term" value="P:regulation of pH"/>
    <property type="evidence" value="ECO:0007669"/>
    <property type="project" value="UniProtKB-UniRule"/>
</dbReference>
<dbReference type="Pfam" id="PF06965">
    <property type="entry name" value="Na_H_antiport_1"/>
    <property type="match status" value="1"/>
</dbReference>
<evidence type="ECO:0000256" key="6">
    <source>
        <dbReference type="HAMAP-Rule" id="MF_01844"/>
    </source>
</evidence>
<keyword evidence="6" id="KW-0050">Antiport</keyword>
<accession>A0A2U2BCJ1</accession>
<reference evidence="7 8" key="1">
    <citation type="submission" date="2018-05" db="EMBL/GenBank/DDBJ databases">
        <title>Marinilabilia rubrum sp. nov., isolated from saltern sediment.</title>
        <authorList>
            <person name="Zhang R."/>
        </authorList>
    </citation>
    <scope>NUCLEOTIDE SEQUENCE [LARGE SCALE GENOMIC DNA]</scope>
    <source>
        <strain evidence="7 8">WTE16</strain>
    </source>
</reference>
<evidence type="ECO:0000256" key="1">
    <source>
        <dbReference type="ARBA" id="ARBA00004429"/>
    </source>
</evidence>
<keyword evidence="3 6" id="KW-0812">Transmembrane</keyword>
<keyword evidence="6" id="KW-0915">Sodium</keyword>
<dbReference type="AlphaFoldDB" id="A0A2U2BCJ1"/>
<feature type="transmembrane region" description="Helical" evidence="6">
    <location>
        <begin position="109"/>
        <end position="130"/>
    </location>
</feature>
<dbReference type="NCBIfam" id="TIGR00773">
    <property type="entry name" value="NhaA"/>
    <property type="match status" value="1"/>
</dbReference>
<keyword evidence="6" id="KW-0406">Ion transport</keyword>
<name>A0A2U2BCJ1_9BACT</name>
<evidence type="ECO:0000256" key="3">
    <source>
        <dbReference type="ARBA" id="ARBA00022692"/>
    </source>
</evidence>
<comment type="similarity">
    <text evidence="6">Belongs to the NhaA Na(+)/H(+) (TC 2.A.33) antiporter family.</text>
</comment>
<comment type="catalytic activity">
    <reaction evidence="6">
        <text>Na(+)(in) + 2 H(+)(out) = Na(+)(out) + 2 H(+)(in)</text>
        <dbReference type="Rhea" id="RHEA:29251"/>
        <dbReference type="ChEBI" id="CHEBI:15378"/>
        <dbReference type="ChEBI" id="CHEBI:29101"/>
    </reaction>
</comment>
<feature type="transmembrane region" description="Helical" evidence="6">
    <location>
        <begin position="313"/>
        <end position="335"/>
    </location>
</feature>
<protein>
    <recommendedName>
        <fullName evidence="6">Na(+)/H(+) antiporter NhaA</fullName>
    </recommendedName>
    <alternativeName>
        <fullName evidence="6">Sodium/proton antiporter NhaA</fullName>
    </alternativeName>
</protein>
<keyword evidence="4 6" id="KW-1133">Transmembrane helix</keyword>
<keyword evidence="5 6" id="KW-0472">Membrane</keyword>
<keyword evidence="6" id="KW-0813">Transport</keyword>
<comment type="subcellular location">
    <subcellularLocation>
        <location evidence="1">Cell inner membrane</location>
        <topology evidence="1">Multi-pass membrane protein</topology>
    </subcellularLocation>
    <subcellularLocation>
        <location evidence="6">Cell membrane</location>
        <topology evidence="6">Multi-pass membrane protein</topology>
    </subcellularLocation>
</comment>
<dbReference type="Gene3D" id="1.20.1530.10">
    <property type="entry name" value="Na+/H+ antiporter like domain"/>
    <property type="match status" value="1"/>
</dbReference>
<evidence type="ECO:0000313" key="8">
    <source>
        <dbReference type="Proteomes" id="UP000244956"/>
    </source>
</evidence>
<evidence type="ECO:0000313" key="7">
    <source>
        <dbReference type="EMBL" id="PWE00780.1"/>
    </source>
</evidence>
<dbReference type="PANTHER" id="PTHR30341">
    <property type="entry name" value="SODIUM ION/PROTON ANTIPORTER NHAA-RELATED"/>
    <property type="match status" value="1"/>
</dbReference>
<feature type="transmembrane region" description="Helical" evidence="6">
    <location>
        <begin position="347"/>
        <end position="371"/>
    </location>
</feature>
<comment type="function">
    <text evidence="6">Na(+)/H(+) antiporter that extrudes sodium in exchange for external protons.</text>
</comment>
<gene>
    <name evidence="6 7" type="primary">nhaA</name>
    <name evidence="7" type="ORF">DDZ16_04085</name>
</gene>
<feature type="transmembrane region" description="Helical" evidence="6">
    <location>
        <begin position="20"/>
        <end position="41"/>
    </location>
</feature>
<feature type="transmembrane region" description="Helical" evidence="6">
    <location>
        <begin position="191"/>
        <end position="210"/>
    </location>
</feature>
<feature type="transmembrane region" description="Helical" evidence="6">
    <location>
        <begin position="136"/>
        <end position="155"/>
    </location>
</feature>
<dbReference type="HAMAP" id="MF_01844">
    <property type="entry name" value="NhaA"/>
    <property type="match status" value="1"/>
</dbReference>
<dbReference type="InterPro" id="IPR004670">
    <property type="entry name" value="NhaA"/>
</dbReference>
<dbReference type="PANTHER" id="PTHR30341:SF0">
    <property type="entry name" value="NA(+)_H(+) ANTIPORTER NHAA"/>
    <property type="match status" value="1"/>
</dbReference>
<evidence type="ECO:0000256" key="5">
    <source>
        <dbReference type="ARBA" id="ARBA00023136"/>
    </source>
</evidence>
<organism evidence="7 8">
    <name type="scientific">Marinilabilia rubra</name>
    <dbReference type="NCBI Taxonomy" id="2162893"/>
    <lineage>
        <taxon>Bacteria</taxon>
        <taxon>Pseudomonadati</taxon>
        <taxon>Bacteroidota</taxon>
        <taxon>Bacteroidia</taxon>
        <taxon>Marinilabiliales</taxon>
        <taxon>Marinilabiliaceae</taxon>
        <taxon>Marinilabilia</taxon>
    </lineage>
</organism>
<dbReference type="GO" id="GO:0015385">
    <property type="term" value="F:sodium:proton antiporter activity"/>
    <property type="evidence" value="ECO:0007669"/>
    <property type="project" value="UniProtKB-UniRule"/>
</dbReference>
<feature type="transmembrane region" description="Helical" evidence="6">
    <location>
        <begin position="420"/>
        <end position="437"/>
    </location>
</feature>
<feature type="transmembrane region" description="Helical" evidence="6">
    <location>
        <begin position="383"/>
        <end position="408"/>
    </location>
</feature>
<keyword evidence="6" id="KW-0739">Sodium transport</keyword>
<dbReference type="OrthoDB" id="9808135at2"/>
<sequence length="450" mass="50061">MKNKRIRLNSNLVDPFQWFIRNVTSGGVLLMFVTFLALLWANSPMKEYYQSMWEYDFILGLEPFELKKSVLHWINDGMMAIFFFVVGLEIKREFVAGELSSFRQAIFPVFGAIGGMVVPIAIFLSFGFTGEMSQGWGIPMATDIAFSLAILGILGKKVPLSLKVFLTALAIVDDLGAVLVIALFYSHTILWYYLYFALGLLVILFIANYFNIQNLYFYTYLGFIIWLLFLKSGIHPTIAGVLVAFAIPMRPKIAINEFMPKIKEGLKHFSSLPKDDRKFVMSNKQLAAIDHVETLVKKTQSPLQMIEHNLSGVVNYLILPLFALANAGVTIFAPGSPLSSGAILNEFSIAIAVSLIMGKAVGISLFSWLAVKLKLSVKPRKIPWKAFIGLSFLGGIGFTMSLFISSLAFETRGLMDQAKIGIFFGSIAAGFIGFYILKSALKNNKPETTH</sequence>
<keyword evidence="2 6" id="KW-1003">Cell membrane</keyword>
<proteinExistence type="inferred from homology"/>
<dbReference type="Proteomes" id="UP000244956">
    <property type="component" value="Unassembled WGS sequence"/>
</dbReference>
<evidence type="ECO:0000256" key="4">
    <source>
        <dbReference type="ARBA" id="ARBA00022989"/>
    </source>
</evidence>
<dbReference type="GO" id="GO:0005886">
    <property type="term" value="C:plasma membrane"/>
    <property type="evidence" value="ECO:0007669"/>
    <property type="project" value="UniProtKB-SubCell"/>
</dbReference>